<evidence type="ECO:0000256" key="9">
    <source>
        <dbReference type="SAM" id="Coils"/>
    </source>
</evidence>
<reference evidence="12" key="1">
    <citation type="journal article" date="2021" name="Evol. Appl.">
        <title>The genome of the Pyrenean desman and the effects of bottlenecks and inbreeding on the genomic landscape of an endangered species.</title>
        <authorList>
            <person name="Escoda L."/>
            <person name="Castresana J."/>
        </authorList>
    </citation>
    <scope>NUCLEOTIDE SEQUENCE</scope>
    <source>
        <strain evidence="12">IBE-C5619</strain>
    </source>
</reference>
<dbReference type="FunFam" id="1.20.900.10:FF:000003">
    <property type="entry name" value="Rho guanine nucleotide exchange factor 10 like"/>
    <property type="match status" value="1"/>
</dbReference>
<feature type="coiled-coil region" evidence="9">
    <location>
        <begin position="794"/>
        <end position="827"/>
    </location>
</feature>
<organism evidence="12 13">
    <name type="scientific">Galemys pyrenaicus</name>
    <name type="common">Iberian desman</name>
    <name type="synonym">Pyrenean desman</name>
    <dbReference type="NCBI Taxonomy" id="202257"/>
    <lineage>
        <taxon>Eukaryota</taxon>
        <taxon>Metazoa</taxon>
        <taxon>Chordata</taxon>
        <taxon>Craniata</taxon>
        <taxon>Vertebrata</taxon>
        <taxon>Euteleostomi</taxon>
        <taxon>Mammalia</taxon>
        <taxon>Eutheria</taxon>
        <taxon>Laurasiatheria</taxon>
        <taxon>Eulipotyphla</taxon>
        <taxon>Talpidae</taxon>
        <taxon>Galemys</taxon>
    </lineage>
</organism>
<dbReference type="SMART" id="SM00325">
    <property type="entry name" value="RhoGEF"/>
    <property type="match status" value="1"/>
</dbReference>
<feature type="compositionally biased region" description="Basic and acidic residues" evidence="10">
    <location>
        <begin position="443"/>
        <end position="453"/>
    </location>
</feature>
<dbReference type="FunFam" id="2.130.10.10:FF:000405">
    <property type="entry name" value="rho guanine nucleotide exchange factor 10-like protein isoform X1"/>
    <property type="match status" value="1"/>
</dbReference>
<dbReference type="OrthoDB" id="28697at2759"/>
<evidence type="ECO:0000256" key="10">
    <source>
        <dbReference type="SAM" id="MobiDB-lite"/>
    </source>
</evidence>
<evidence type="ECO:0000256" key="6">
    <source>
        <dbReference type="ARBA" id="ARBA00061960"/>
    </source>
</evidence>
<name>A0A8J5ZTV7_GALPY</name>
<feature type="region of interest" description="Disordered" evidence="10">
    <location>
        <begin position="1536"/>
        <end position="1556"/>
    </location>
</feature>
<dbReference type="PANTHER" id="PTHR12877:SF16">
    <property type="entry name" value="RHO GUANINE NUCLEOTIDE EXCHANGE FACTOR 10-LIKE PROTEIN"/>
    <property type="match status" value="1"/>
</dbReference>
<dbReference type="Pfam" id="PF19056">
    <property type="entry name" value="WD40_2"/>
    <property type="match status" value="1"/>
</dbReference>
<dbReference type="PANTHER" id="PTHR12877">
    <property type="entry name" value="RHO GUANINE NUCLEOTIDE EXCHANGE FACTOR"/>
    <property type="match status" value="1"/>
</dbReference>
<dbReference type="GO" id="GO:0030036">
    <property type="term" value="P:actin cytoskeleton organization"/>
    <property type="evidence" value="ECO:0007669"/>
    <property type="project" value="TreeGrafter"/>
</dbReference>
<feature type="region of interest" description="Disordered" evidence="10">
    <location>
        <begin position="182"/>
        <end position="298"/>
    </location>
</feature>
<feature type="region of interest" description="Disordered" evidence="10">
    <location>
        <begin position="1214"/>
        <end position="1234"/>
    </location>
</feature>
<dbReference type="InterPro" id="IPR015943">
    <property type="entry name" value="WD40/YVTN_repeat-like_dom_sf"/>
</dbReference>
<evidence type="ECO:0000256" key="5">
    <source>
        <dbReference type="ARBA" id="ARBA00055620"/>
    </source>
</evidence>
<keyword evidence="2" id="KW-0963">Cytoplasm</keyword>
<feature type="compositionally biased region" description="Basic and acidic residues" evidence="10">
    <location>
        <begin position="1483"/>
        <end position="1500"/>
    </location>
</feature>
<dbReference type="InterPro" id="IPR039919">
    <property type="entry name" value="ARHGEF10/ARHGEF17"/>
</dbReference>
<evidence type="ECO:0000256" key="1">
    <source>
        <dbReference type="ARBA" id="ARBA00004496"/>
    </source>
</evidence>
<dbReference type="GO" id="GO:0032933">
    <property type="term" value="P:SREBP signaling pathway"/>
    <property type="evidence" value="ECO:0007669"/>
    <property type="project" value="TreeGrafter"/>
</dbReference>
<accession>A0A8J5ZTV7</accession>
<feature type="compositionally biased region" description="Acidic residues" evidence="10">
    <location>
        <begin position="241"/>
        <end position="260"/>
    </location>
</feature>
<evidence type="ECO:0000259" key="11">
    <source>
        <dbReference type="PROSITE" id="PS50010"/>
    </source>
</evidence>
<dbReference type="EMBL" id="JAGFMF010012145">
    <property type="protein sequence ID" value="KAG8506612.1"/>
    <property type="molecule type" value="Genomic_DNA"/>
</dbReference>
<dbReference type="GO" id="GO:0051056">
    <property type="term" value="P:regulation of small GTPase mediated signal transduction"/>
    <property type="evidence" value="ECO:0007669"/>
    <property type="project" value="UniProtKB-ARBA"/>
</dbReference>
<sequence length="1629" mass="176660">MCTCWPAEGAQHPGAHRGGGGASSEETSAGSPVDTTLALWPPCGGGQGKAWTEIGIWRVVKRGLGAGPCPARVSSYEVAESQTLLAPSVRCTGRPPRGLFCHRIPAHLGHECQSAGVKLPSFQPLDRGLLRAWAWASEPEGVWRGESWVLQQELDLCWLLGRCTPPPAVFPSDRLLDTALRASTEPGARSTGSPRLPGGEYRRAAGQRRSERPWLMASSNPPPQTARGDQLVPQGPGPSPEVEDDPGEAFEFDDSDDEDTSAGLGVPGAAPEKGADAPLTHLDAAPLTDPDPAAAPQTQSWLDPALRSQTGLGVIGSGHPAFWRRPWEENRSCGLGSGQEGGEVSRVPPVVSNGDAGDAAFSGVRRSSWKRKSSRRIDRFTFPALDEDVIYDDVPCESLDAHQPGVDRSLLYEDVHRDGAPREPEDLGWSSSEFESYSEDSGEEAKPEAEPAKHRVSFQPKMTQLMKAAKSGTKDGLEKTRIAVLRKVSFLHRKDVLERRFLQALVGETGVRRGNDSAAVRRLATARLETHGRAGLSLNVTECERTHWTKGRSHHTSAINGDRCRACGPGDSEEEDMGLLEVSVSDIKPPAPELGPMPEGLSPQQGITLVRLCPVGGADARCAQQVVRRHILGSIVQSEGSYVESLKRVLQDYRNPLVEMEPKALSLRKCQVVFFRVKEILHCHSMFQIALSSRVAEWDATEKIGDLFVASFSKSMVLDVYSDYVNNFTNAMSIIKKACLTKPAFLEFLKRRQVCSPDRVTLYGLMVKPIQRFPQFILLLQDMLKNTPRGHPDRLSLQLALTELETLAEKLNEQKRLADQVAEIQQLTKSVSDRSSLNKLLTSGQRQLLLCETLTETVYGDRGQLIKSKERRVFLLSDMLVCANINFKGQLEISSLVPLGPKYVVKWNTALPQVQVVEVGQEGGSYDKDNVLIQHAGAKKATATATAQNKVYFGPPRLFQELQDLQKDLAVVEQITLLISTLHGTYQNLNMTVAQDWCLALQRLMRVKEEEIHSANKCRLRLLLPGKPDKSGRPISFMVVFITPNPLSKISWVNRLHLAKIGLPQCAVTKMMPVGLNGLSAKGSSVFFSVVPRSSKSNTHPAWEENQPGWLCPDEDKKSRAPFWCPILACCIPAFSSRGLSLQLGALVHSPVSYPLLGFSAVSTSLPQGYLWVGGGQEGAGGQVEIFSLNRPSPRTVKSFPLAAPVLCMEYIPEPEEGESGDGGREDSGTAADPTAAVHPTVCLGLQDGSILVYSSVDTGTQCLATCRSPGLQPVLCLRHGPLHLFAGLQDGTLAAYPRSSGSVPWDLESPPVCLTVGPGPVRTLLSLEDAVWASCGARVTVLEAASLQTQQSFEAHQDEAVSVTHMVKAGSGVWMAFSSGSSIRLFHTETLEHLQEINIATRTTFLLPGQKHLCVTSLLICQGLLWVGTDQGVIVLLPVPRLEGIPKITGKGMVSLNGHCGPVAFLAVASSILAPDILRSDQEEAEGPRAEEDKPDGQAHEPVPAPASHVGRELTRKKGILLQYRLRSTAHLPGPLLSMREPVPAEGSALEHSEEDGSIYEMADDPDVWVRGRPCARDAHRKEICSVAIISGGQGYRHFGSAPGASGRPAPCGETDSALLIWQVPLTL</sequence>
<dbReference type="GO" id="GO:0051496">
    <property type="term" value="P:positive regulation of stress fiber assembly"/>
    <property type="evidence" value="ECO:0007669"/>
    <property type="project" value="UniProtKB-ARBA"/>
</dbReference>
<evidence type="ECO:0000256" key="7">
    <source>
        <dbReference type="ARBA" id="ARBA00071260"/>
    </source>
</evidence>
<dbReference type="PROSITE" id="PS50010">
    <property type="entry name" value="DH_2"/>
    <property type="match status" value="1"/>
</dbReference>
<evidence type="ECO:0000256" key="8">
    <source>
        <dbReference type="ARBA" id="ARBA00075686"/>
    </source>
</evidence>
<dbReference type="SUPFAM" id="SSF50729">
    <property type="entry name" value="PH domain-like"/>
    <property type="match status" value="1"/>
</dbReference>
<dbReference type="GO" id="GO:0005829">
    <property type="term" value="C:cytosol"/>
    <property type="evidence" value="ECO:0007669"/>
    <property type="project" value="TreeGrafter"/>
</dbReference>
<proteinExistence type="predicted"/>
<dbReference type="Pfam" id="PF00621">
    <property type="entry name" value="RhoGEF"/>
    <property type="match status" value="1"/>
</dbReference>
<feature type="region of interest" description="Disordered" evidence="10">
    <location>
        <begin position="333"/>
        <end position="365"/>
    </location>
</feature>
<evidence type="ECO:0000256" key="3">
    <source>
        <dbReference type="ARBA" id="ARBA00022553"/>
    </source>
</evidence>
<dbReference type="CDD" id="cd00160">
    <property type="entry name" value="RhoGEF"/>
    <property type="match status" value="1"/>
</dbReference>
<evidence type="ECO:0000313" key="13">
    <source>
        <dbReference type="Proteomes" id="UP000700334"/>
    </source>
</evidence>
<evidence type="ECO:0000313" key="12">
    <source>
        <dbReference type="EMBL" id="KAG8506612.1"/>
    </source>
</evidence>
<feature type="domain" description="DH" evidence="11">
    <location>
        <begin position="627"/>
        <end position="814"/>
    </location>
</feature>
<dbReference type="InterPro" id="IPR036322">
    <property type="entry name" value="WD40_repeat_dom_sf"/>
</dbReference>
<comment type="subcellular location">
    <subcellularLocation>
        <location evidence="1">Cytoplasm</location>
    </subcellularLocation>
</comment>
<dbReference type="Pfam" id="PF19057">
    <property type="entry name" value="PH_19"/>
    <property type="match status" value="1"/>
</dbReference>
<keyword evidence="13" id="KW-1185">Reference proteome</keyword>
<dbReference type="Gene3D" id="1.20.900.10">
    <property type="entry name" value="Dbl homology (DH) domain"/>
    <property type="match status" value="1"/>
</dbReference>
<protein>
    <recommendedName>
        <fullName evidence="7">Rho guanine nucleotide exchange factor 10-like protein</fullName>
    </recommendedName>
    <alternativeName>
        <fullName evidence="8">GrinchGEF</fullName>
    </alternativeName>
</protein>
<keyword evidence="3" id="KW-0597">Phosphoprotein</keyword>
<dbReference type="SUPFAM" id="SSF48065">
    <property type="entry name" value="DBL homology domain (DH-domain)"/>
    <property type="match status" value="1"/>
</dbReference>
<dbReference type="SUPFAM" id="SSF50978">
    <property type="entry name" value="WD40 repeat-like"/>
    <property type="match status" value="1"/>
</dbReference>
<evidence type="ECO:0000256" key="4">
    <source>
        <dbReference type="ARBA" id="ARBA00022658"/>
    </source>
</evidence>
<dbReference type="GO" id="GO:0005085">
    <property type="term" value="F:guanyl-nucleotide exchange factor activity"/>
    <property type="evidence" value="ECO:0007669"/>
    <property type="project" value="UniProtKB-KW"/>
</dbReference>
<comment type="function">
    <text evidence="5">Acts as a guanine nucleotide exchange factor (GEF) for RHOA, RHOB and RHOC.</text>
</comment>
<keyword evidence="4" id="KW-0344">Guanine-nucleotide releasing factor</keyword>
<dbReference type="Proteomes" id="UP000700334">
    <property type="component" value="Unassembled WGS sequence"/>
</dbReference>
<gene>
    <name evidence="12" type="ORF">J0S82_005008</name>
</gene>
<feature type="compositionally biased region" description="Low complexity" evidence="10">
    <location>
        <begin position="282"/>
        <end position="298"/>
    </location>
</feature>
<keyword evidence="9" id="KW-0175">Coiled coil</keyword>
<evidence type="ECO:0000256" key="2">
    <source>
        <dbReference type="ARBA" id="ARBA00022490"/>
    </source>
</evidence>
<feature type="region of interest" description="Disordered" evidence="10">
    <location>
        <begin position="12"/>
        <end position="33"/>
    </location>
</feature>
<dbReference type="FunFam" id="2.30.29.30:FF:000200">
    <property type="entry name" value="Rho guanine nucleotide exchange factor (GEF) 10-like a"/>
    <property type="match status" value="1"/>
</dbReference>
<dbReference type="InterPro" id="IPR000219">
    <property type="entry name" value="DH_dom"/>
</dbReference>
<comment type="subunit">
    <text evidence="6">Interacts with RHOA, RHOB and RHOC.</text>
</comment>
<dbReference type="Gene3D" id="2.130.10.10">
    <property type="entry name" value="YVTN repeat-like/Quinoprotein amine dehydrogenase"/>
    <property type="match status" value="1"/>
</dbReference>
<feature type="region of interest" description="Disordered" evidence="10">
    <location>
        <begin position="420"/>
        <end position="455"/>
    </location>
</feature>
<comment type="caution">
    <text evidence="12">The sequence shown here is derived from an EMBL/GenBank/DDBJ whole genome shotgun (WGS) entry which is preliminary data.</text>
</comment>
<dbReference type="InterPro" id="IPR035899">
    <property type="entry name" value="DBL_dom_sf"/>
</dbReference>
<feature type="compositionally biased region" description="Basic and acidic residues" evidence="10">
    <location>
        <begin position="200"/>
        <end position="212"/>
    </location>
</feature>
<feature type="region of interest" description="Disordered" evidence="10">
    <location>
        <begin position="1483"/>
        <end position="1511"/>
    </location>
</feature>